<sequence length="90" mass="10206">MSEQTKEKTPTAMAAGGKRAFRPQDVQRIREVRISSELDFGEVNHLLASGWTLLEVYKPDKGRVSFILATTKPLRFDMRQGLPAEKGMER</sequence>
<protein>
    <submittedName>
        <fullName evidence="2">Uncharacterized protein</fullName>
    </submittedName>
</protein>
<gene>
    <name evidence="2" type="ORF">FYJ78_12245</name>
</gene>
<dbReference type="EMBL" id="VUNL01000018">
    <property type="protein sequence ID" value="MSV25918.1"/>
    <property type="molecule type" value="Genomic_DNA"/>
</dbReference>
<dbReference type="Proteomes" id="UP000430222">
    <property type="component" value="Unassembled WGS sequence"/>
</dbReference>
<reference evidence="2 3" key="1">
    <citation type="submission" date="2019-08" db="EMBL/GenBank/DDBJ databases">
        <title>In-depth cultivation of the pig gut microbiome towards novel bacterial diversity and tailored functional studies.</title>
        <authorList>
            <person name="Wylensek D."/>
            <person name="Hitch T.C.A."/>
            <person name="Clavel T."/>
        </authorList>
    </citation>
    <scope>NUCLEOTIDE SEQUENCE [LARGE SCALE GENOMIC DNA]</scope>
    <source>
        <strain evidence="3">WCA-380-WT-3B3</strain>
    </source>
</reference>
<evidence type="ECO:0000313" key="2">
    <source>
        <dbReference type="EMBL" id="MSV25918.1"/>
    </source>
</evidence>
<evidence type="ECO:0000256" key="1">
    <source>
        <dbReference type="SAM" id="MobiDB-lite"/>
    </source>
</evidence>
<evidence type="ECO:0000313" key="3">
    <source>
        <dbReference type="Proteomes" id="UP000430222"/>
    </source>
</evidence>
<accession>A0A6I2UUN6</accession>
<organism evidence="2 3">
    <name type="scientific">Selenomonas montiformis</name>
    <dbReference type="NCBI Taxonomy" id="2652285"/>
    <lineage>
        <taxon>Bacteria</taxon>
        <taxon>Bacillati</taxon>
        <taxon>Bacillota</taxon>
        <taxon>Negativicutes</taxon>
        <taxon>Selenomonadales</taxon>
        <taxon>Selenomonadaceae</taxon>
        <taxon>Selenomonas</taxon>
    </lineage>
</organism>
<dbReference type="AlphaFoldDB" id="A0A6I2UUN6"/>
<proteinExistence type="predicted"/>
<comment type="caution">
    <text evidence="2">The sequence shown here is derived from an EMBL/GenBank/DDBJ whole genome shotgun (WGS) entry which is preliminary data.</text>
</comment>
<dbReference type="RefSeq" id="WP_154621681.1">
    <property type="nucleotide sequence ID" value="NZ_VUNL01000018.1"/>
</dbReference>
<keyword evidence="3" id="KW-1185">Reference proteome</keyword>
<feature type="region of interest" description="Disordered" evidence="1">
    <location>
        <begin position="1"/>
        <end position="20"/>
    </location>
</feature>
<name>A0A6I2UUN6_9FIRM</name>